<dbReference type="InterPro" id="IPR036249">
    <property type="entry name" value="Thioredoxin-like_sf"/>
</dbReference>
<dbReference type="SUPFAM" id="SSF52833">
    <property type="entry name" value="Thioredoxin-like"/>
    <property type="match status" value="1"/>
</dbReference>
<dbReference type="Proteomes" id="UP000000600">
    <property type="component" value="Unassembled WGS sequence"/>
</dbReference>
<evidence type="ECO:0000256" key="1">
    <source>
        <dbReference type="ARBA" id="ARBA00006926"/>
    </source>
</evidence>
<dbReference type="PANTHER" id="PTHR33524:SF1">
    <property type="entry name" value="SET DOMAIN-CONTAINING PROTEIN"/>
    <property type="match status" value="1"/>
</dbReference>
<dbReference type="PROSITE" id="PS51355">
    <property type="entry name" value="GLUTATHIONE_PEROXID_3"/>
    <property type="match status" value="1"/>
</dbReference>
<dbReference type="InterPro" id="IPR040415">
    <property type="entry name" value="SETD9"/>
</dbReference>
<sequence>MGNSGIRKLWFLDSPVETPFKSIHEINVIDINKSEESLSQYKGQKVVIVNVAIDSPELNDQLNYLKSLPYQVLLFPKCDHKFTYQQIADKLQGFKVYQKVELNGFYTHPLYKFLKRQIPQLYDEKLANGRQIKQDFCKFLISEEGQPIKNYELFMYRHLYRNPTILSKILIKEYTNLKSEELAFRYAALAKLRTQELDFEALHQLDPIEHWDISKMSLLPQIFTLLANLHRSTRSDCLIQYPQIEAVNRITALLDPNMFPVQDLSLKLHTSDSVTIWDKPKTQRVTQNLGFKLNLRESTIDHSDAGEGVFLETLPANKRLVPAGTLLGFVPGLIYDNYKSYSEKTPPDMHFFRFDGPIFDFTSRIYYPYVPGYGFDEYEQKISDIKELADRSSRSYRNKSKGGYELVKGEDINPYALGHKINHTPRNKSTNVSLIDIFVPQTFFPEELMKFWPTQYFSTTQDFLQTKSSLDQHYKNHIRGLGFISVTEIRDGEELFLDYLESCLFNMEIESPDWLIKPPPMHPQICKCNMRQESLLMMLLEDYAFSKTKDGQNFDKFYKSVLRENHQYL</sequence>
<dbReference type="eggNOG" id="KOG1651">
    <property type="taxonomic scope" value="Eukaryota"/>
</dbReference>
<evidence type="ECO:0000313" key="5">
    <source>
        <dbReference type="Proteomes" id="UP000000600"/>
    </source>
</evidence>
<reference evidence="4 5" key="1">
    <citation type="journal article" date="2006" name="Nature">
        <title>Global trends of whole-genome duplications revealed by the ciliate Paramecium tetraurelia.</title>
        <authorList>
            <consortium name="Genoscope"/>
            <person name="Aury J.-M."/>
            <person name="Jaillon O."/>
            <person name="Duret L."/>
            <person name="Noel B."/>
            <person name="Jubin C."/>
            <person name="Porcel B.M."/>
            <person name="Segurens B."/>
            <person name="Daubin V."/>
            <person name="Anthouard V."/>
            <person name="Aiach N."/>
            <person name="Arnaiz O."/>
            <person name="Billaut A."/>
            <person name="Beisson J."/>
            <person name="Blanc I."/>
            <person name="Bouhouche K."/>
            <person name="Camara F."/>
            <person name="Duharcourt S."/>
            <person name="Guigo R."/>
            <person name="Gogendeau D."/>
            <person name="Katinka M."/>
            <person name="Keller A.-M."/>
            <person name="Kissmehl R."/>
            <person name="Klotz C."/>
            <person name="Koll F."/>
            <person name="Le Moue A."/>
            <person name="Lepere C."/>
            <person name="Malinsky S."/>
            <person name="Nowacki M."/>
            <person name="Nowak J.K."/>
            <person name="Plattner H."/>
            <person name="Poulain J."/>
            <person name="Ruiz F."/>
            <person name="Serrano V."/>
            <person name="Zagulski M."/>
            <person name="Dessen P."/>
            <person name="Betermier M."/>
            <person name="Weissenbach J."/>
            <person name="Scarpelli C."/>
            <person name="Schachter V."/>
            <person name="Sperling L."/>
            <person name="Meyer E."/>
            <person name="Cohen J."/>
            <person name="Wincker P."/>
        </authorList>
    </citation>
    <scope>NUCLEOTIDE SEQUENCE [LARGE SCALE GENOMIC DNA]</scope>
    <source>
        <strain evidence="4 5">Stock d4-2</strain>
    </source>
</reference>
<dbReference type="GO" id="GO:0006979">
    <property type="term" value="P:response to oxidative stress"/>
    <property type="evidence" value="ECO:0007669"/>
    <property type="project" value="InterPro"/>
</dbReference>
<protein>
    <recommendedName>
        <fullName evidence="6">SET domain-containing protein</fullName>
    </recommendedName>
</protein>
<keyword evidence="5" id="KW-1185">Reference proteome</keyword>
<evidence type="ECO:0008006" key="6">
    <source>
        <dbReference type="Google" id="ProtNLM"/>
    </source>
</evidence>
<dbReference type="GO" id="GO:0004601">
    <property type="term" value="F:peroxidase activity"/>
    <property type="evidence" value="ECO:0007669"/>
    <property type="project" value="UniProtKB-KW"/>
</dbReference>
<gene>
    <name evidence="4" type="ORF">GSPATT00023866001</name>
</gene>
<organism evidence="4 5">
    <name type="scientific">Paramecium tetraurelia</name>
    <dbReference type="NCBI Taxonomy" id="5888"/>
    <lineage>
        <taxon>Eukaryota</taxon>
        <taxon>Sar</taxon>
        <taxon>Alveolata</taxon>
        <taxon>Ciliophora</taxon>
        <taxon>Intramacronucleata</taxon>
        <taxon>Oligohymenophorea</taxon>
        <taxon>Peniculida</taxon>
        <taxon>Parameciidae</taxon>
        <taxon>Paramecium</taxon>
    </lineage>
</organism>
<evidence type="ECO:0000256" key="3">
    <source>
        <dbReference type="ARBA" id="ARBA00023002"/>
    </source>
</evidence>
<dbReference type="Gene3D" id="3.40.30.10">
    <property type="entry name" value="Glutaredoxin"/>
    <property type="match status" value="1"/>
</dbReference>
<evidence type="ECO:0000313" key="4">
    <source>
        <dbReference type="EMBL" id="CAK91138.1"/>
    </source>
</evidence>
<dbReference type="KEGG" id="ptm:GSPATT00023866001"/>
<dbReference type="EMBL" id="CT868661">
    <property type="protein sequence ID" value="CAK91138.1"/>
    <property type="molecule type" value="Genomic_DNA"/>
</dbReference>
<keyword evidence="3" id="KW-0560">Oxidoreductase</keyword>
<dbReference type="AlphaFoldDB" id="A0E771"/>
<dbReference type="FunFam" id="3.40.30.10:FF:000778">
    <property type="entry name" value="Uncharacterized protein"/>
    <property type="match status" value="1"/>
</dbReference>
<comment type="similarity">
    <text evidence="1">Belongs to the glutathione peroxidase family.</text>
</comment>
<dbReference type="PANTHER" id="PTHR33524">
    <property type="entry name" value="C5ORF35"/>
    <property type="match status" value="1"/>
</dbReference>
<dbReference type="CDD" id="cd10537">
    <property type="entry name" value="SET_SETD9"/>
    <property type="match status" value="1"/>
</dbReference>
<dbReference type="InParanoid" id="A0E771"/>
<accession>A0E771</accession>
<proteinExistence type="inferred from homology"/>
<dbReference type="RefSeq" id="XP_001458535.1">
    <property type="nucleotide sequence ID" value="XM_001458498.1"/>
</dbReference>
<name>A0E771_PARTE</name>
<dbReference type="OrthoDB" id="442460at2759"/>
<keyword evidence="2" id="KW-0575">Peroxidase</keyword>
<dbReference type="STRING" id="5888.A0E771"/>
<dbReference type="GeneID" id="5044320"/>
<dbReference type="HOGENOM" id="CLU_479394_0_0_1"/>
<dbReference type="InterPro" id="IPR000889">
    <property type="entry name" value="Glutathione_peroxidase"/>
</dbReference>
<evidence type="ECO:0000256" key="2">
    <source>
        <dbReference type="ARBA" id="ARBA00022559"/>
    </source>
</evidence>
<dbReference type="OMA" id="IEHWDIS"/>